<gene>
    <name evidence="1" type="ORF">IQ16_06190</name>
</gene>
<name>A0A562R642_9BRAD</name>
<reference evidence="1 2" key="1">
    <citation type="journal article" date="2015" name="Stand. Genomic Sci.">
        <title>Genomic Encyclopedia of Bacterial and Archaeal Type Strains, Phase III: the genomes of soil and plant-associated and newly described type strains.</title>
        <authorList>
            <person name="Whitman W.B."/>
            <person name="Woyke T."/>
            <person name="Klenk H.P."/>
            <person name="Zhou Y."/>
            <person name="Lilburn T.G."/>
            <person name="Beck B.J."/>
            <person name="De Vos P."/>
            <person name="Vandamme P."/>
            <person name="Eisen J.A."/>
            <person name="Garrity G."/>
            <person name="Hugenholtz P."/>
            <person name="Kyrpides N.C."/>
        </authorList>
    </citation>
    <scope>NUCLEOTIDE SEQUENCE [LARGE SCALE GENOMIC DNA]</scope>
    <source>
        <strain evidence="1 2">CGMCC 1.10948</strain>
    </source>
</reference>
<dbReference type="OrthoDB" id="9130422at2"/>
<dbReference type="EMBL" id="VLLA01000019">
    <property type="protein sequence ID" value="TWI63880.1"/>
    <property type="molecule type" value="Genomic_DNA"/>
</dbReference>
<dbReference type="Pfam" id="PF16156">
    <property type="entry name" value="DUF4864"/>
    <property type="match status" value="1"/>
</dbReference>
<accession>A0A562R642</accession>
<protein>
    <submittedName>
        <fullName evidence="1">Uncharacterized protein DUF4864</fullName>
    </submittedName>
</protein>
<evidence type="ECO:0000313" key="2">
    <source>
        <dbReference type="Proteomes" id="UP000316291"/>
    </source>
</evidence>
<dbReference type="AlphaFoldDB" id="A0A562R642"/>
<evidence type="ECO:0000313" key="1">
    <source>
        <dbReference type="EMBL" id="TWI63880.1"/>
    </source>
</evidence>
<keyword evidence="2" id="KW-1185">Reference proteome</keyword>
<organism evidence="1 2">
    <name type="scientific">Bradyrhizobium huanghuaihaiense</name>
    <dbReference type="NCBI Taxonomy" id="990078"/>
    <lineage>
        <taxon>Bacteria</taxon>
        <taxon>Pseudomonadati</taxon>
        <taxon>Pseudomonadota</taxon>
        <taxon>Alphaproteobacteria</taxon>
        <taxon>Hyphomicrobiales</taxon>
        <taxon>Nitrobacteraceae</taxon>
        <taxon>Bradyrhizobium</taxon>
    </lineage>
</organism>
<dbReference type="RefSeq" id="WP_018646211.1">
    <property type="nucleotide sequence ID" value="NZ_VLLA01000019.1"/>
</dbReference>
<dbReference type="Proteomes" id="UP000316291">
    <property type="component" value="Unassembled WGS sequence"/>
</dbReference>
<dbReference type="InterPro" id="IPR032347">
    <property type="entry name" value="DUF4864"/>
</dbReference>
<sequence length="139" mass="14821">MRIAALLIALTVVLGIALGPVSTRAGDVSAAQGVIQAQERAFARDDAAAAYSYAAPAIKEIFPGPDIFMSMVQNGYAPVYRHKSFEFGESKSEGSWIAQRVHIIDANGEAWEALYTVEQQPDGSYKITGCSLLKAGQAV</sequence>
<proteinExistence type="predicted"/>
<comment type="caution">
    <text evidence="1">The sequence shown here is derived from an EMBL/GenBank/DDBJ whole genome shotgun (WGS) entry which is preliminary data.</text>
</comment>